<accession>A0A3B0T370</accession>
<evidence type="ECO:0000313" key="1">
    <source>
        <dbReference type="EMBL" id="VAW03264.1"/>
    </source>
</evidence>
<dbReference type="AlphaFoldDB" id="A0A3B0T370"/>
<proteinExistence type="predicted"/>
<protein>
    <submittedName>
        <fullName evidence="1">Uncharacterized protein</fullName>
    </submittedName>
</protein>
<gene>
    <name evidence="1" type="ORF">MNBD_ALPHA04-102</name>
</gene>
<sequence>MNIAIPKAGRKFKGILTRLAKNKSGLALTEFAYSLPIFTGLGMVGLETAHFTVTQLRVSQAALNLSDNASRMGQATSSATARTVFEGDVNQMLTGMQLQAANIDLFEKGRVVLSSLEMNGDGGQWIHWQRCAGDKTTYTSAYGPENTGSSGTGFAGMGESGNEITATSGSGVMFVEVFYEYEPLFGDMFYTDRVIRHQAAFNIRDTRNLSVGIGSDGETASTCS</sequence>
<organism evidence="1">
    <name type="scientific">hydrothermal vent metagenome</name>
    <dbReference type="NCBI Taxonomy" id="652676"/>
    <lineage>
        <taxon>unclassified sequences</taxon>
        <taxon>metagenomes</taxon>
        <taxon>ecological metagenomes</taxon>
    </lineage>
</organism>
<dbReference type="EMBL" id="UOEF01000367">
    <property type="protein sequence ID" value="VAW03264.1"/>
    <property type="molecule type" value="Genomic_DNA"/>
</dbReference>
<reference evidence="1" key="1">
    <citation type="submission" date="2018-06" db="EMBL/GenBank/DDBJ databases">
        <authorList>
            <person name="Zhirakovskaya E."/>
        </authorList>
    </citation>
    <scope>NUCLEOTIDE SEQUENCE</scope>
</reference>
<name>A0A3B0T370_9ZZZZ</name>